<proteinExistence type="predicted"/>
<dbReference type="Gene3D" id="3.30.900.20">
    <property type="match status" value="1"/>
</dbReference>
<dbReference type="Proteomes" id="UP000095282">
    <property type="component" value="Unplaced"/>
</dbReference>
<evidence type="ECO:0000313" key="2">
    <source>
        <dbReference type="WBParaSite" id="Csp11.Scaffold630.g17106.t1"/>
    </source>
</evidence>
<reference evidence="2" key="1">
    <citation type="submission" date="2016-11" db="UniProtKB">
        <authorList>
            <consortium name="WormBaseParasite"/>
        </authorList>
    </citation>
    <scope>IDENTIFICATION</scope>
</reference>
<name>A0A1I7ULB8_9PELO</name>
<evidence type="ECO:0000313" key="1">
    <source>
        <dbReference type="Proteomes" id="UP000095282"/>
    </source>
</evidence>
<accession>A0A1I7ULB8</accession>
<sequence length="239" mass="27575">MNIMTGVLRSSNKSNVEELADTMNSKIEKFPVMFKRAVCIHSSLQFIDLLMQNIMFSHGFSSVPVIPNTEDDSEIPSKTIDSFYKIRKEFREIFRSHHRNTVSEVAIFIGTCPVRSTFSYRVPIYVCESEDSSHNNCGETCAELNDTERRKINRDLFMHGAKDSQYKKKSNKNHRLFVFVKGSENMVNECVEEEEPPFGSSPCYQYSFIHDNCNCEGAPVLRENGKWLRIVPFIVHSKH</sequence>
<organism evidence="1 2">
    <name type="scientific">Caenorhabditis tropicalis</name>
    <dbReference type="NCBI Taxonomy" id="1561998"/>
    <lineage>
        <taxon>Eukaryota</taxon>
        <taxon>Metazoa</taxon>
        <taxon>Ecdysozoa</taxon>
        <taxon>Nematoda</taxon>
        <taxon>Chromadorea</taxon>
        <taxon>Rhabditida</taxon>
        <taxon>Rhabditina</taxon>
        <taxon>Rhabditomorpha</taxon>
        <taxon>Rhabditoidea</taxon>
        <taxon>Rhabditidae</taxon>
        <taxon>Peloderinae</taxon>
        <taxon>Caenorhabditis</taxon>
    </lineage>
</organism>
<dbReference type="AlphaFoldDB" id="A0A1I7ULB8"/>
<dbReference type="eggNOG" id="ENOG502QZZ6">
    <property type="taxonomic scope" value="Eukaryota"/>
</dbReference>
<protein>
    <submittedName>
        <fullName evidence="2">Protein SMG8</fullName>
    </submittedName>
</protein>
<keyword evidence="1" id="KW-1185">Reference proteome</keyword>
<dbReference type="InterPro" id="IPR053729">
    <property type="entry name" value="MAD2L1BP_domain_sf"/>
</dbReference>
<dbReference type="STRING" id="1561998.A0A1I7ULB8"/>
<dbReference type="WBParaSite" id="Csp11.Scaffold630.g17106.t1">
    <property type="protein sequence ID" value="Csp11.Scaffold630.g17106.t1"/>
    <property type="gene ID" value="Csp11.Scaffold630.g17106"/>
</dbReference>